<proteinExistence type="predicted"/>
<comment type="caution">
    <text evidence="1">The sequence shown here is derived from an EMBL/GenBank/DDBJ whole genome shotgun (WGS) entry which is preliminary data.</text>
</comment>
<evidence type="ECO:0000313" key="1">
    <source>
        <dbReference type="EMBL" id="KAK3743156.1"/>
    </source>
</evidence>
<sequence length="132" mass="14919">MKMGGVTYKIGEQDNGAEKGITGCSRRADSRRCAHTLEQEPLVLQYCARILDWQSVLRGSGTGQTHDNEQVSRKTSSLHGVRNMRTTWHLNVRCKVRSMNKCRGEMKLGREGNLDYKLVFDNSIVLYSAKKA</sequence>
<accession>A0AAE1CXJ6</accession>
<reference evidence="1" key="1">
    <citation type="journal article" date="2023" name="G3 (Bethesda)">
        <title>A reference genome for the long-term kleptoplast-retaining sea slug Elysia crispata morphotype clarki.</title>
        <authorList>
            <person name="Eastman K.E."/>
            <person name="Pendleton A.L."/>
            <person name="Shaikh M.A."/>
            <person name="Suttiyut T."/>
            <person name="Ogas R."/>
            <person name="Tomko P."/>
            <person name="Gavelis G."/>
            <person name="Widhalm J.R."/>
            <person name="Wisecaver J.H."/>
        </authorList>
    </citation>
    <scope>NUCLEOTIDE SEQUENCE</scope>
    <source>
        <strain evidence="1">ECLA1</strain>
    </source>
</reference>
<protein>
    <submittedName>
        <fullName evidence="1">Uncharacterized protein</fullName>
    </submittedName>
</protein>
<organism evidence="1 2">
    <name type="scientific">Elysia crispata</name>
    <name type="common">lettuce slug</name>
    <dbReference type="NCBI Taxonomy" id="231223"/>
    <lineage>
        <taxon>Eukaryota</taxon>
        <taxon>Metazoa</taxon>
        <taxon>Spiralia</taxon>
        <taxon>Lophotrochozoa</taxon>
        <taxon>Mollusca</taxon>
        <taxon>Gastropoda</taxon>
        <taxon>Heterobranchia</taxon>
        <taxon>Euthyneura</taxon>
        <taxon>Panpulmonata</taxon>
        <taxon>Sacoglossa</taxon>
        <taxon>Placobranchoidea</taxon>
        <taxon>Plakobranchidae</taxon>
        <taxon>Elysia</taxon>
    </lineage>
</organism>
<dbReference type="Proteomes" id="UP001283361">
    <property type="component" value="Unassembled WGS sequence"/>
</dbReference>
<evidence type="ECO:0000313" key="2">
    <source>
        <dbReference type="Proteomes" id="UP001283361"/>
    </source>
</evidence>
<name>A0AAE1CXJ6_9GAST</name>
<dbReference type="AlphaFoldDB" id="A0AAE1CXJ6"/>
<dbReference type="EMBL" id="JAWDGP010006323">
    <property type="protein sequence ID" value="KAK3743156.1"/>
    <property type="molecule type" value="Genomic_DNA"/>
</dbReference>
<keyword evidence="2" id="KW-1185">Reference proteome</keyword>
<gene>
    <name evidence="1" type="ORF">RRG08_064012</name>
</gene>